<evidence type="ECO:0000256" key="3">
    <source>
        <dbReference type="ARBA" id="ARBA00022723"/>
    </source>
</evidence>
<feature type="binding site" evidence="5">
    <location>
        <position position="105"/>
    </location>
    <ligand>
        <name>a divalent metal cation</name>
        <dbReference type="ChEBI" id="CHEBI:60240"/>
        <label>1</label>
    </ligand>
</feature>
<name>A0A9X4JTP8_9FIRM</name>
<proteinExistence type="inferred from homology"/>
<dbReference type="FunFam" id="3.40.1390.30:FF:000001">
    <property type="entry name" value="GTP cyclohydrolase 1 type 2"/>
    <property type="match status" value="1"/>
</dbReference>
<dbReference type="NCBIfam" id="TIGR00486">
    <property type="entry name" value="YbgI_SA1388"/>
    <property type="match status" value="1"/>
</dbReference>
<sequence length="372" mass="39762">MSVKCRDIFNLIEKLAPTSIAEGWDNPGLQVGDPHAEIETVMLTLDINIDVVKEAKLKGAGLIISHHPLIFKPLKSLRLDQPSGKLVEYIIKNNITVYAAHTNLDVASGGVNSVLAEKLGLSETTVLEPAGREQYVKLVVFIPAGHVEDVHQAISGAGAGWIGNYSHCAFQTEGTGMFQPLAGTKPYIGEQGKLEQVKEVRLETIVPTNRLDAVIQAMLKTHPYEEVAYDLYSLENPGPAYGLGRVGGLACPVSFLEFAQAVKKALGLPAVRLGGEAESKVKKVAVCGGAGAKLWPAALRAGADTFVTGDINHHEAQDMLAAGLNFIDAGHHGSESVVLPALKEYLERQCISSGLNVKVTLSDINTNPFSFI</sequence>
<dbReference type="GO" id="GO:0046872">
    <property type="term" value="F:metal ion binding"/>
    <property type="evidence" value="ECO:0007669"/>
    <property type="project" value="UniProtKB-UniRule"/>
</dbReference>
<dbReference type="SUPFAM" id="SSF102705">
    <property type="entry name" value="NIF3 (NGG1p interacting factor 3)-like"/>
    <property type="match status" value="1"/>
</dbReference>
<dbReference type="AlphaFoldDB" id="A0A9X4JTP8"/>
<feature type="binding site" evidence="5">
    <location>
        <position position="331"/>
    </location>
    <ligand>
        <name>a divalent metal cation</name>
        <dbReference type="ChEBI" id="CHEBI:60240"/>
        <label>1</label>
    </ligand>
</feature>
<dbReference type="RefSeq" id="WP_277444527.1">
    <property type="nucleotide sequence ID" value="NZ_JAKOAV010000023.1"/>
</dbReference>
<evidence type="ECO:0000256" key="5">
    <source>
        <dbReference type="PIRSR" id="PIRSR602678-1"/>
    </source>
</evidence>
<accession>A0A9X4JTP8</accession>
<feature type="binding site" evidence="5">
    <location>
        <position position="335"/>
    </location>
    <ligand>
        <name>a divalent metal cation</name>
        <dbReference type="ChEBI" id="CHEBI:60240"/>
        <label>1</label>
    </ligand>
</feature>
<dbReference type="EMBL" id="JAKOAV010000023">
    <property type="protein sequence ID" value="MDF9409099.1"/>
    <property type="molecule type" value="Genomic_DNA"/>
</dbReference>
<evidence type="ECO:0000256" key="2">
    <source>
        <dbReference type="ARBA" id="ARBA00022112"/>
    </source>
</evidence>
<dbReference type="Proteomes" id="UP001154312">
    <property type="component" value="Unassembled WGS sequence"/>
</dbReference>
<dbReference type="InterPro" id="IPR002678">
    <property type="entry name" value="DUF34/NIF3"/>
</dbReference>
<dbReference type="Gene3D" id="3.30.70.120">
    <property type="match status" value="1"/>
</dbReference>
<reference evidence="6" key="1">
    <citation type="submission" date="2022-02" db="EMBL/GenBank/DDBJ databases">
        <authorList>
            <person name="Leng L."/>
        </authorList>
    </citation>
    <scope>NUCLEOTIDE SEQUENCE</scope>
    <source>
        <strain evidence="6">JI</strain>
    </source>
</reference>
<protein>
    <recommendedName>
        <fullName evidence="2 4">GTP cyclohydrolase 1 type 2 homolog</fullName>
    </recommendedName>
</protein>
<evidence type="ECO:0000256" key="1">
    <source>
        <dbReference type="ARBA" id="ARBA00006964"/>
    </source>
</evidence>
<comment type="similarity">
    <text evidence="1 4">Belongs to the GTP cyclohydrolase I type 2/NIF3 family.</text>
</comment>
<dbReference type="FunFam" id="3.30.70.120:FF:000006">
    <property type="entry name" value="GTP cyclohydrolase 1 type 2 homolog"/>
    <property type="match status" value="1"/>
</dbReference>
<keyword evidence="7" id="KW-1185">Reference proteome</keyword>
<dbReference type="GO" id="GO:0005737">
    <property type="term" value="C:cytoplasm"/>
    <property type="evidence" value="ECO:0007669"/>
    <property type="project" value="TreeGrafter"/>
</dbReference>
<dbReference type="InterPro" id="IPR015867">
    <property type="entry name" value="N-reg_PII/ATP_PRibTrfase_C"/>
</dbReference>
<feature type="binding site" evidence="5">
    <location>
        <position position="66"/>
    </location>
    <ligand>
        <name>a divalent metal cation</name>
        <dbReference type="ChEBI" id="CHEBI:60240"/>
        <label>1</label>
    </ligand>
</feature>
<organism evidence="6 7">
    <name type="scientific">Pelotomaculum isophthalicicum JI</name>
    <dbReference type="NCBI Taxonomy" id="947010"/>
    <lineage>
        <taxon>Bacteria</taxon>
        <taxon>Bacillati</taxon>
        <taxon>Bacillota</taxon>
        <taxon>Clostridia</taxon>
        <taxon>Eubacteriales</taxon>
        <taxon>Desulfotomaculaceae</taxon>
        <taxon>Pelotomaculum</taxon>
    </lineage>
</organism>
<dbReference type="InterPro" id="IPR017221">
    <property type="entry name" value="DUF34/NIF3_bac"/>
</dbReference>
<gene>
    <name evidence="6" type="ORF">L7E55_12145</name>
</gene>
<dbReference type="PIRSF" id="PIRSF037489">
    <property type="entry name" value="UCP037489_NIF3_YqfO"/>
    <property type="match status" value="1"/>
</dbReference>
<evidence type="ECO:0000313" key="6">
    <source>
        <dbReference type="EMBL" id="MDF9409099.1"/>
    </source>
</evidence>
<keyword evidence="3 4" id="KW-0479">Metal-binding</keyword>
<feature type="binding site" evidence="5">
    <location>
        <position position="67"/>
    </location>
    <ligand>
        <name>a divalent metal cation</name>
        <dbReference type="ChEBI" id="CHEBI:60240"/>
        <label>1</label>
    </ligand>
</feature>
<dbReference type="PANTHER" id="PTHR13799:SF14">
    <property type="entry name" value="GTP CYCLOHYDROLASE 1 TYPE 2 HOMOLOG"/>
    <property type="match status" value="1"/>
</dbReference>
<dbReference type="InterPro" id="IPR036069">
    <property type="entry name" value="DUF34/NIF3_sf"/>
</dbReference>
<dbReference type="Pfam" id="PF01784">
    <property type="entry name" value="DUF34_NIF3"/>
    <property type="match status" value="1"/>
</dbReference>
<dbReference type="Gene3D" id="3.40.1390.30">
    <property type="entry name" value="NIF3 (NGG1p interacting factor 3)-like"/>
    <property type="match status" value="1"/>
</dbReference>
<comment type="caution">
    <text evidence="6">The sequence shown here is derived from an EMBL/GenBank/DDBJ whole genome shotgun (WGS) entry which is preliminary data.</text>
</comment>
<evidence type="ECO:0000256" key="4">
    <source>
        <dbReference type="PIRNR" id="PIRNR037489"/>
    </source>
</evidence>
<evidence type="ECO:0000313" key="7">
    <source>
        <dbReference type="Proteomes" id="UP001154312"/>
    </source>
</evidence>
<dbReference type="PANTHER" id="PTHR13799">
    <property type="entry name" value="NGG1 INTERACTING FACTOR 3"/>
    <property type="match status" value="1"/>
</dbReference>